<dbReference type="HOGENOM" id="CLU_1074047_0_0_1"/>
<dbReference type="STRING" id="745531.A0A0C3S5D4"/>
<evidence type="ECO:0000313" key="3">
    <source>
        <dbReference type="Proteomes" id="UP000053257"/>
    </source>
</evidence>
<sequence length="259" mass="28085">MRTSIVVALAAAAAAAPALAAPSAAYSAPAKRSEFTARELADIFARAGQDDVLARSFGSDFVQGFKKGFVGTLETVGPLALSFLKREDLEMLARGDDDLLSRSFGSDFIDGFKKGFVGTLKAVGPLALGLLRREDMDKMAHQALFDHWQQSGHLDERSFGSDFVDGFKKGFIGTLKTVGPLALGFLKREDLEMLARGDHDELLARSFGSDFVDGFKKGFVGTLKTVGPLALGFLKREDLELLARDYPDMHMARSINDLD</sequence>
<organism evidence="2 3">
    <name type="scientific">Phlebiopsis gigantea (strain 11061_1 CR5-6)</name>
    <name type="common">White-rot fungus</name>
    <name type="synonym">Peniophora gigantea</name>
    <dbReference type="NCBI Taxonomy" id="745531"/>
    <lineage>
        <taxon>Eukaryota</taxon>
        <taxon>Fungi</taxon>
        <taxon>Dikarya</taxon>
        <taxon>Basidiomycota</taxon>
        <taxon>Agaricomycotina</taxon>
        <taxon>Agaricomycetes</taxon>
        <taxon>Polyporales</taxon>
        <taxon>Phanerochaetaceae</taxon>
        <taxon>Phlebiopsis</taxon>
    </lineage>
</organism>
<feature type="signal peptide" evidence="1">
    <location>
        <begin position="1"/>
        <end position="20"/>
    </location>
</feature>
<protein>
    <submittedName>
        <fullName evidence="2">Uncharacterized protein</fullName>
    </submittedName>
</protein>
<reference evidence="2 3" key="1">
    <citation type="journal article" date="2014" name="PLoS Genet.">
        <title>Analysis of the Phlebiopsis gigantea genome, transcriptome and secretome provides insight into its pioneer colonization strategies of wood.</title>
        <authorList>
            <person name="Hori C."/>
            <person name="Ishida T."/>
            <person name="Igarashi K."/>
            <person name="Samejima M."/>
            <person name="Suzuki H."/>
            <person name="Master E."/>
            <person name="Ferreira P."/>
            <person name="Ruiz-Duenas F.J."/>
            <person name="Held B."/>
            <person name="Canessa P."/>
            <person name="Larrondo L.F."/>
            <person name="Schmoll M."/>
            <person name="Druzhinina I.S."/>
            <person name="Kubicek C.P."/>
            <person name="Gaskell J.A."/>
            <person name="Kersten P."/>
            <person name="St John F."/>
            <person name="Glasner J."/>
            <person name="Sabat G."/>
            <person name="Splinter BonDurant S."/>
            <person name="Syed K."/>
            <person name="Yadav J."/>
            <person name="Mgbeahuruike A.C."/>
            <person name="Kovalchuk A."/>
            <person name="Asiegbu F.O."/>
            <person name="Lackner G."/>
            <person name="Hoffmeister D."/>
            <person name="Rencoret J."/>
            <person name="Gutierrez A."/>
            <person name="Sun H."/>
            <person name="Lindquist E."/>
            <person name="Barry K."/>
            <person name="Riley R."/>
            <person name="Grigoriev I.V."/>
            <person name="Henrissat B."/>
            <person name="Kues U."/>
            <person name="Berka R.M."/>
            <person name="Martinez A.T."/>
            <person name="Covert S.F."/>
            <person name="Blanchette R.A."/>
            <person name="Cullen D."/>
        </authorList>
    </citation>
    <scope>NUCLEOTIDE SEQUENCE [LARGE SCALE GENOMIC DNA]</scope>
    <source>
        <strain evidence="2 3">11061_1 CR5-6</strain>
    </source>
</reference>
<proteinExistence type="predicted"/>
<keyword evidence="1" id="KW-0732">Signal</keyword>
<dbReference type="AlphaFoldDB" id="A0A0C3S5D4"/>
<accession>A0A0C3S5D4</accession>
<evidence type="ECO:0000313" key="2">
    <source>
        <dbReference type="EMBL" id="KIP03465.1"/>
    </source>
</evidence>
<name>A0A0C3S5D4_PHLG1</name>
<feature type="chain" id="PRO_5002169626" evidence="1">
    <location>
        <begin position="21"/>
        <end position="259"/>
    </location>
</feature>
<evidence type="ECO:0000256" key="1">
    <source>
        <dbReference type="SAM" id="SignalP"/>
    </source>
</evidence>
<dbReference type="EMBL" id="KN840614">
    <property type="protein sequence ID" value="KIP03465.1"/>
    <property type="molecule type" value="Genomic_DNA"/>
</dbReference>
<gene>
    <name evidence="2" type="ORF">PHLGIDRAFT_20234</name>
</gene>
<dbReference type="OrthoDB" id="2797333at2759"/>
<keyword evidence="3" id="KW-1185">Reference proteome</keyword>
<dbReference type="Proteomes" id="UP000053257">
    <property type="component" value="Unassembled WGS sequence"/>
</dbReference>